<name>A0A803QDB6_CANSA</name>
<evidence type="ECO:0000313" key="2">
    <source>
        <dbReference type="Proteomes" id="UP000596661"/>
    </source>
</evidence>
<reference evidence="1" key="2">
    <citation type="submission" date="2021-03" db="UniProtKB">
        <authorList>
            <consortium name="EnsemblPlants"/>
        </authorList>
    </citation>
    <scope>IDENTIFICATION</scope>
</reference>
<sequence length="230" mass="25291">MLSILQVCSSRRNYLKDGRAFQELCLCIYKCGYLLLRLGAAPLAPLQPITGVVGDCLSYQKSRGPRVPIKLSVTGQVEVRPNSKNVWIPLKTGKGKRSGNLPILGTNLNSRLRSTCDLGTGVNNVFGSVESNGLCRGSVVSMNQLNEKGEKMGLVLGGPRSDNFNGFIYGLCVALVVRPSLFQTSYHLSPLEQDELSRIPDLEEIRQTLFSMRSLEAPGNDRMSVLFFKH</sequence>
<dbReference type="AlphaFoldDB" id="A0A803QDB6"/>
<keyword evidence="2" id="KW-1185">Reference proteome</keyword>
<accession>A0A803QDB6</accession>
<protein>
    <submittedName>
        <fullName evidence="1">Uncharacterized protein</fullName>
    </submittedName>
</protein>
<dbReference type="EnsemblPlants" id="evm.model.09.1086">
    <property type="protein sequence ID" value="cds.evm.model.09.1086"/>
    <property type="gene ID" value="evm.TU.09.1086"/>
</dbReference>
<dbReference type="Proteomes" id="UP000596661">
    <property type="component" value="Chromosome 9"/>
</dbReference>
<dbReference type="Gramene" id="evm.model.09.1086">
    <property type="protein sequence ID" value="cds.evm.model.09.1086"/>
    <property type="gene ID" value="evm.TU.09.1086"/>
</dbReference>
<proteinExistence type="predicted"/>
<evidence type="ECO:0000313" key="1">
    <source>
        <dbReference type="EnsemblPlants" id="cds.evm.model.09.1086"/>
    </source>
</evidence>
<dbReference type="EMBL" id="UZAU01000737">
    <property type="status" value="NOT_ANNOTATED_CDS"/>
    <property type="molecule type" value="Genomic_DNA"/>
</dbReference>
<reference evidence="1" key="1">
    <citation type="submission" date="2018-11" db="EMBL/GenBank/DDBJ databases">
        <authorList>
            <person name="Grassa J C."/>
        </authorList>
    </citation>
    <scope>NUCLEOTIDE SEQUENCE [LARGE SCALE GENOMIC DNA]</scope>
</reference>
<organism evidence="1 2">
    <name type="scientific">Cannabis sativa</name>
    <name type="common">Hemp</name>
    <name type="synonym">Marijuana</name>
    <dbReference type="NCBI Taxonomy" id="3483"/>
    <lineage>
        <taxon>Eukaryota</taxon>
        <taxon>Viridiplantae</taxon>
        <taxon>Streptophyta</taxon>
        <taxon>Embryophyta</taxon>
        <taxon>Tracheophyta</taxon>
        <taxon>Spermatophyta</taxon>
        <taxon>Magnoliopsida</taxon>
        <taxon>eudicotyledons</taxon>
        <taxon>Gunneridae</taxon>
        <taxon>Pentapetalae</taxon>
        <taxon>rosids</taxon>
        <taxon>fabids</taxon>
        <taxon>Rosales</taxon>
        <taxon>Cannabaceae</taxon>
        <taxon>Cannabis</taxon>
    </lineage>
</organism>